<sequence length="129" mass="14948">MMKLFCWFLTKKSNSSAFLPYKFSSEIYTLVQPGNMHRSFTGWSCAPQNQSLPLKANSFLQKCVWLFHFWHCQSQAWSKGLPPIENWGKTNLGTQENINKYNHPSSNPRYILELRGLEVGYGIIRAELS</sequence>
<protein>
    <submittedName>
        <fullName evidence="1">Uncharacterized protein</fullName>
    </submittedName>
</protein>
<evidence type="ECO:0000313" key="2">
    <source>
        <dbReference type="Proteomes" id="UP001642360"/>
    </source>
</evidence>
<evidence type="ECO:0000313" key="1">
    <source>
        <dbReference type="EMBL" id="CAK9179758.1"/>
    </source>
</evidence>
<proteinExistence type="predicted"/>
<dbReference type="EMBL" id="CAUOFW020007602">
    <property type="protein sequence ID" value="CAK9179758.1"/>
    <property type="molecule type" value="Genomic_DNA"/>
</dbReference>
<keyword evidence="2" id="KW-1185">Reference proteome</keyword>
<dbReference type="Proteomes" id="UP001642360">
    <property type="component" value="Unassembled WGS sequence"/>
</dbReference>
<organism evidence="1 2">
    <name type="scientific">Ilex paraguariensis</name>
    <name type="common">yerba mate</name>
    <dbReference type="NCBI Taxonomy" id="185542"/>
    <lineage>
        <taxon>Eukaryota</taxon>
        <taxon>Viridiplantae</taxon>
        <taxon>Streptophyta</taxon>
        <taxon>Embryophyta</taxon>
        <taxon>Tracheophyta</taxon>
        <taxon>Spermatophyta</taxon>
        <taxon>Magnoliopsida</taxon>
        <taxon>eudicotyledons</taxon>
        <taxon>Gunneridae</taxon>
        <taxon>Pentapetalae</taxon>
        <taxon>asterids</taxon>
        <taxon>campanulids</taxon>
        <taxon>Aquifoliales</taxon>
        <taxon>Aquifoliaceae</taxon>
        <taxon>Ilex</taxon>
    </lineage>
</organism>
<reference evidence="1 2" key="1">
    <citation type="submission" date="2024-02" db="EMBL/GenBank/DDBJ databases">
        <authorList>
            <person name="Vignale AGUSTIN F."/>
            <person name="Sosa J E."/>
            <person name="Modenutti C."/>
        </authorList>
    </citation>
    <scope>NUCLEOTIDE SEQUENCE [LARGE SCALE GENOMIC DNA]</scope>
</reference>
<dbReference type="AlphaFoldDB" id="A0ABC8UFI3"/>
<gene>
    <name evidence="1" type="ORF">ILEXP_LOCUS49713</name>
</gene>
<comment type="caution">
    <text evidence="1">The sequence shown here is derived from an EMBL/GenBank/DDBJ whole genome shotgun (WGS) entry which is preliminary data.</text>
</comment>
<name>A0ABC8UFI3_9AQUA</name>
<accession>A0ABC8UFI3</accession>